<accession>A0ACB7T3T8</accession>
<name>A0ACB7T3T8_HYAAI</name>
<comment type="caution">
    <text evidence="1">The sequence shown here is derived from an EMBL/GenBank/DDBJ whole genome shotgun (WGS) entry which is preliminary data.</text>
</comment>
<reference evidence="1" key="1">
    <citation type="submission" date="2020-05" db="EMBL/GenBank/DDBJ databases">
        <title>Large-scale comparative analyses of tick genomes elucidate their genetic diversity and vector capacities.</title>
        <authorList>
            <person name="Jia N."/>
            <person name="Wang J."/>
            <person name="Shi W."/>
            <person name="Du L."/>
            <person name="Sun Y."/>
            <person name="Zhan W."/>
            <person name="Jiang J."/>
            <person name="Wang Q."/>
            <person name="Zhang B."/>
            <person name="Ji P."/>
            <person name="Sakyi L.B."/>
            <person name="Cui X."/>
            <person name="Yuan T."/>
            <person name="Jiang B."/>
            <person name="Yang W."/>
            <person name="Lam T.T.-Y."/>
            <person name="Chang Q."/>
            <person name="Ding S."/>
            <person name="Wang X."/>
            <person name="Zhu J."/>
            <person name="Ruan X."/>
            <person name="Zhao L."/>
            <person name="Wei J."/>
            <person name="Que T."/>
            <person name="Du C."/>
            <person name="Cheng J."/>
            <person name="Dai P."/>
            <person name="Han X."/>
            <person name="Huang E."/>
            <person name="Gao Y."/>
            <person name="Liu J."/>
            <person name="Shao H."/>
            <person name="Ye R."/>
            <person name="Li L."/>
            <person name="Wei W."/>
            <person name="Wang X."/>
            <person name="Wang C."/>
            <person name="Yang T."/>
            <person name="Huo Q."/>
            <person name="Li W."/>
            <person name="Guo W."/>
            <person name="Chen H."/>
            <person name="Zhou L."/>
            <person name="Ni X."/>
            <person name="Tian J."/>
            <person name="Zhou Y."/>
            <person name="Sheng Y."/>
            <person name="Liu T."/>
            <person name="Pan Y."/>
            <person name="Xia L."/>
            <person name="Li J."/>
            <person name="Zhao F."/>
            <person name="Cao W."/>
        </authorList>
    </citation>
    <scope>NUCLEOTIDE SEQUENCE</scope>
    <source>
        <strain evidence="1">Hyas-2018</strain>
    </source>
</reference>
<protein>
    <submittedName>
        <fullName evidence="1">Uncharacterized protein</fullName>
    </submittedName>
</protein>
<dbReference type="Proteomes" id="UP000821845">
    <property type="component" value="Chromosome 11"/>
</dbReference>
<sequence length="92" mass="10143">MTLPTLVRKVRGQRPSHRSSCALPPAATQPTLAHAREPQPPISINGRGSRGDKTRDMPRSSAFKMPALSGRVRPGHRKQVLLRGKFVQHCKS</sequence>
<gene>
    <name evidence="1" type="ORF">HPB50_023642</name>
</gene>
<evidence type="ECO:0000313" key="2">
    <source>
        <dbReference type="Proteomes" id="UP000821845"/>
    </source>
</evidence>
<proteinExistence type="predicted"/>
<keyword evidence="2" id="KW-1185">Reference proteome</keyword>
<dbReference type="EMBL" id="CM023491">
    <property type="protein sequence ID" value="KAH6941836.1"/>
    <property type="molecule type" value="Genomic_DNA"/>
</dbReference>
<organism evidence="1 2">
    <name type="scientific">Hyalomma asiaticum</name>
    <name type="common">Tick</name>
    <dbReference type="NCBI Taxonomy" id="266040"/>
    <lineage>
        <taxon>Eukaryota</taxon>
        <taxon>Metazoa</taxon>
        <taxon>Ecdysozoa</taxon>
        <taxon>Arthropoda</taxon>
        <taxon>Chelicerata</taxon>
        <taxon>Arachnida</taxon>
        <taxon>Acari</taxon>
        <taxon>Parasitiformes</taxon>
        <taxon>Ixodida</taxon>
        <taxon>Ixodoidea</taxon>
        <taxon>Ixodidae</taxon>
        <taxon>Hyalomminae</taxon>
        <taxon>Hyalomma</taxon>
    </lineage>
</organism>
<evidence type="ECO:0000313" key="1">
    <source>
        <dbReference type="EMBL" id="KAH6941836.1"/>
    </source>
</evidence>